<accession>A0A6P3QLW1</accession>
<dbReference type="GO" id="GO:0030154">
    <property type="term" value="P:cell differentiation"/>
    <property type="evidence" value="ECO:0007669"/>
    <property type="project" value="UniProtKB-KW"/>
</dbReference>
<evidence type="ECO:0000256" key="2">
    <source>
        <dbReference type="ARBA" id="ARBA00022782"/>
    </source>
</evidence>
<dbReference type="PANTHER" id="PTHR23351:SF11">
    <property type="entry name" value="BASIC LEUCINE ZIPPER TRANSCRIPTIONAL FACTOR ATF-LIKE 2"/>
    <property type="match status" value="1"/>
</dbReference>
<dbReference type="CDD" id="cd14701">
    <property type="entry name" value="bZIP_BATF"/>
    <property type="match status" value="1"/>
</dbReference>
<proteinExistence type="inferred from homology"/>
<dbReference type="GO" id="GO:0000978">
    <property type="term" value="F:RNA polymerase II cis-regulatory region sequence-specific DNA binding"/>
    <property type="evidence" value="ECO:0007669"/>
    <property type="project" value="TreeGrafter"/>
</dbReference>
<dbReference type="GO" id="GO:0005634">
    <property type="term" value="C:nucleus"/>
    <property type="evidence" value="ECO:0007669"/>
    <property type="project" value="TreeGrafter"/>
</dbReference>
<dbReference type="GeneID" id="105297869"/>
<dbReference type="SMART" id="SM00338">
    <property type="entry name" value="BRLZ"/>
    <property type="match status" value="1"/>
</dbReference>
<feature type="region of interest" description="Disordered" evidence="10">
    <location>
        <begin position="196"/>
        <end position="227"/>
    </location>
</feature>
<dbReference type="Proteomes" id="UP000515202">
    <property type="component" value="Unplaced"/>
</dbReference>
<sequence length="309" mass="32916">MHLSGGEGLLAGTDTKVHERQLKKKEKNRASAQRSRQKHTDKADALHQQHELLEKHNHALRKEIKDLRAELAWWSQTLHMHERLCLMDYASCLAPLPSGCWGQAGQPLEALPHGQHGCQEQLGLSKTPVSMPSAQQLSSDPQPHDSTGLLLSPLCSLSLGPTAATVLPAQLSPSLVQSALPSGSRLLRLRPSSKLNALLPNPSAQPSPPQPLGSEHPTREKLVSSPHSLSAALELTDLQDREHKPAFSVADLQGLGVDLSSHPPLASPLLSVRLLTQPTGAGLAPSLGPGSSLITQASPLLPQEAALLG</sequence>
<evidence type="ECO:0000313" key="12">
    <source>
        <dbReference type="Proteomes" id="UP000515202"/>
    </source>
</evidence>
<protein>
    <recommendedName>
        <fullName evidence="9">Basic leucine zipper transcriptional factor ATF-like 2</fullName>
    </recommendedName>
</protein>
<gene>
    <name evidence="13" type="primary">BATF2</name>
</gene>
<name>A0A6P3QLW1_PTEVA</name>
<evidence type="ECO:0000256" key="8">
    <source>
        <dbReference type="ARBA" id="ARBA00064452"/>
    </source>
</evidence>
<dbReference type="PANTHER" id="PTHR23351">
    <property type="entry name" value="FOS TRANSCRIPTION FACTOR-RELATED"/>
    <property type="match status" value="1"/>
</dbReference>
<keyword evidence="5" id="KW-0010">Activator</keyword>
<evidence type="ECO:0000259" key="11">
    <source>
        <dbReference type="PROSITE" id="PS50217"/>
    </source>
</evidence>
<evidence type="ECO:0000256" key="7">
    <source>
        <dbReference type="ARBA" id="ARBA00023242"/>
    </source>
</evidence>
<dbReference type="Pfam" id="PF00170">
    <property type="entry name" value="bZIP_1"/>
    <property type="match status" value="1"/>
</dbReference>
<evidence type="ECO:0000256" key="4">
    <source>
        <dbReference type="ARBA" id="ARBA00023125"/>
    </source>
</evidence>
<evidence type="ECO:0000256" key="1">
    <source>
        <dbReference type="ARBA" id="ARBA00007163"/>
    </source>
</evidence>
<evidence type="ECO:0000256" key="9">
    <source>
        <dbReference type="ARBA" id="ARBA00074031"/>
    </source>
</evidence>
<dbReference type="InterPro" id="IPR000837">
    <property type="entry name" value="AP-1"/>
</dbReference>
<dbReference type="OrthoDB" id="295274at2759"/>
<evidence type="ECO:0000256" key="10">
    <source>
        <dbReference type="SAM" id="MobiDB-lite"/>
    </source>
</evidence>
<keyword evidence="12" id="KW-1185">Reference proteome</keyword>
<feature type="domain" description="BZIP" evidence="11">
    <location>
        <begin position="18"/>
        <end position="71"/>
    </location>
</feature>
<reference evidence="13" key="1">
    <citation type="submission" date="2025-08" db="UniProtKB">
        <authorList>
            <consortium name="RefSeq"/>
        </authorList>
    </citation>
    <scope>IDENTIFICATION</scope>
    <source>
        <tissue evidence="13">Kidney</tissue>
    </source>
</reference>
<dbReference type="FunFam" id="1.20.5.170:FF:000080">
    <property type="entry name" value="Basic leucine zipper transcriptional factor ATF-like 2"/>
    <property type="match status" value="1"/>
</dbReference>
<dbReference type="PROSITE" id="PS00036">
    <property type="entry name" value="BZIP_BASIC"/>
    <property type="match status" value="1"/>
</dbReference>
<dbReference type="KEGG" id="pvp:105297869"/>
<dbReference type="PROSITE" id="PS50217">
    <property type="entry name" value="BZIP"/>
    <property type="match status" value="1"/>
</dbReference>
<organism evidence="12 13">
    <name type="scientific">Pteropus vampyrus</name>
    <name type="common">Large flying fox</name>
    <dbReference type="NCBI Taxonomy" id="132908"/>
    <lineage>
        <taxon>Eukaryota</taxon>
        <taxon>Metazoa</taxon>
        <taxon>Chordata</taxon>
        <taxon>Craniata</taxon>
        <taxon>Vertebrata</taxon>
        <taxon>Euteleostomi</taxon>
        <taxon>Mammalia</taxon>
        <taxon>Eutheria</taxon>
        <taxon>Laurasiatheria</taxon>
        <taxon>Chiroptera</taxon>
        <taxon>Yinpterochiroptera</taxon>
        <taxon>Pteropodoidea</taxon>
        <taxon>Pteropodidae</taxon>
        <taxon>Pteropodinae</taxon>
        <taxon>Pteropus</taxon>
    </lineage>
</organism>
<feature type="region of interest" description="Disordered" evidence="10">
    <location>
        <begin position="1"/>
        <end position="46"/>
    </location>
</feature>
<keyword evidence="7" id="KW-0539">Nucleus</keyword>
<comment type="subunit">
    <text evidence="8">Heterodimer; heterodimerizes with JUN family proteins.</text>
</comment>
<keyword evidence="2" id="KW-0221">Differentiation</keyword>
<dbReference type="InterPro" id="IPR046347">
    <property type="entry name" value="bZIP_sf"/>
</dbReference>
<keyword evidence="3" id="KW-0805">Transcription regulation</keyword>
<dbReference type="AlphaFoldDB" id="A0A6P3QLW1"/>
<dbReference type="Gene3D" id="1.20.5.170">
    <property type="match status" value="1"/>
</dbReference>
<evidence type="ECO:0000256" key="6">
    <source>
        <dbReference type="ARBA" id="ARBA00023163"/>
    </source>
</evidence>
<evidence type="ECO:0000256" key="5">
    <source>
        <dbReference type="ARBA" id="ARBA00023159"/>
    </source>
</evidence>
<dbReference type="GO" id="GO:0000981">
    <property type="term" value="F:DNA-binding transcription factor activity, RNA polymerase II-specific"/>
    <property type="evidence" value="ECO:0007669"/>
    <property type="project" value="TreeGrafter"/>
</dbReference>
<keyword evidence="4" id="KW-0238">DNA-binding</keyword>
<keyword evidence="6" id="KW-0804">Transcription</keyword>
<dbReference type="InterPro" id="IPR004827">
    <property type="entry name" value="bZIP"/>
</dbReference>
<dbReference type="SUPFAM" id="SSF57959">
    <property type="entry name" value="Leucine zipper domain"/>
    <property type="match status" value="1"/>
</dbReference>
<evidence type="ECO:0000256" key="3">
    <source>
        <dbReference type="ARBA" id="ARBA00023015"/>
    </source>
</evidence>
<evidence type="ECO:0000313" key="13">
    <source>
        <dbReference type="RefSeq" id="XP_011367075.1"/>
    </source>
</evidence>
<dbReference type="CTD" id="116071"/>
<comment type="similarity">
    <text evidence="1">Belongs to the bZIP family.</text>
</comment>
<dbReference type="RefSeq" id="XP_011367075.1">
    <property type="nucleotide sequence ID" value="XM_011368773.2"/>
</dbReference>